<accession>A0A0U1ZFA1</accession>
<dbReference type="EMBL" id="KP972599">
    <property type="protein sequence ID" value="AJZ73144.1"/>
    <property type="molecule type" value="Genomic_DNA"/>
</dbReference>
<organism evidence="2">
    <name type="scientific">Venturia canescens</name>
    <dbReference type="NCBI Taxonomy" id="32260"/>
    <lineage>
        <taxon>Eukaryota</taxon>
        <taxon>Metazoa</taxon>
        <taxon>Ecdysozoa</taxon>
        <taxon>Arthropoda</taxon>
        <taxon>Hexapoda</taxon>
        <taxon>Insecta</taxon>
        <taxon>Pterygota</taxon>
        <taxon>Neoptera</taxon>
        <taxon>Endopterygota</taxon>
        <taxon>Hymenoptera</taxon>
        <taxon>Apocrita</taxon>
        <taxon>Ichneumonoidea</taxon>
        <taxon>Ichneumonidae</taxon>
        <taxon>Campopleginae</taxon>
        <taxon>Dusona group</taxon>
        <taxon>Venturia</taxon>
    </lineage>
</organism>
<feature type="transmembrane region" description="Helical" evidence="1">
    <location>
        <begin position="83"/>
        <end position="104"/>
    </location>
</feature>
<keyword evidence="1" id="KW-0812">Transmembrane</keyword>
<proteinExistence type="predicted"/>
<keyword evidence="1" id="KW-1133">Transmembrane helix</keyword>
<feature type="transmembrane region" description="Helical" evidence="1">
    <location>
        <begin position="57"/>
        <end position="77"/>
    </location>
</feature>
<sequence length="108" mass="12358">MNANKITELDGASMGYKTPQQSFQEALNFTSEVNEIDVDSKNEISMLQLFRKFNDSVITYPFVVLLINTFSVLIIIFQRSLALIIKLIVLVLYVVLLGFTVFTFKNRN</sequence>
<evidence type="ECO:0000256" key="1">
    <source>
        <dbReference type="SAM" id="Phobius"/>
    </source>
</evidence>
<evidence type="ECO:0000313" key="2">
    <source>
        <dbReference type="EMBL" id="AJZ73144.1"/>
    </source>
</evidence>
<reference evidence="2" key="1">
    <citation type="journal article" date="2015" name="Sci. Adv.">
        <title>Recurrent DNA virus domestication leading to different parasite virulence strategies.</title>
        <authorList>
            <person name="Pichon A."/>
            <person name="Bezier A."/>
            <person name="Urbach S."/>
            <person name="Aury J.M."/>
            <person name="Jouan V."/>
            <person name="Ravallec M."/>
            <person name="Guy J."/>
            <person name="Cousserans F."/>
            <person name="Theze J."/>
            <person name="Gauthier J."/>
            <person name="Demettre E."/>
            <person name="Schmieder S."/>
            <person name="Wurmser F."/>
            <person name="Sibut V."/>
            <person name="Poirie M."/>
            <person name="Colinet D."/>
            <person name="da Silva C."/>
            <person name="Couloux A."/>
            <person name="Barbe V."/>
            <person name="Drezen J.M."/>
            <person name="Volkoff A.N."/>
        </authorList>
    </citation>
    <scope>NUCLEOTIDE SEQUENCE</scope>
</reference>
<protein>
    <submittedName>
        <fullName evidence="2">Uncharacterized protein</fullName>
    </submittedName>
</protein>
<dbReference type="AlphaFoldDB" id="A0A0U1ZFA1"/>
<name>A0A0U1ZFA1_9HYME</name>
<keyword evidence="1" id="KW-0472">Membrane</keyword>